<dbReference type="InterPro" id="IPR000073">
    <property type="entry name" value="AB_hydrolase_1"/>
</dbReference>
<name>A0A6J4QUN1_9ACTN</name>
<dbReference type="GO" id="GO:0016787">
    <property type="term" value="F:hydrolase activity"/>
    <property type="evidence" value="ECO:0007669"/>
    <property type="project" value="UniProtKB-KW"/>
</dbReference>
<organism evidence="2">
    <name type="scientific">uncultured Rubrobacteraceae bacterium</name>
    <dbReference type="NCBI Taxonomy" id="349277"/>
    <lineage>
        <taxon>Bacteria</taxon>
        <taxon>Bacillati</taxon>
        <taxon>Actinomycetota</taxon>
        <taxon>Rubrobacteria</taxon>
        <taxon>Rubrobacterales</taxon>
        <taxon>Rubrobacteraceae</taxon>
        <taxon>environmental samples</taxon>
    </lineage>
</organism>
<dbReference type="SUPFAM" id="SSF53474">
    <property type="entry name" value="alpha/beta-Hydrolases"/>
    <property type="match status" value="1"/>
</dbReference>
<keyword evidence="2" id="KW-0378">Hydrolase</keyword>
<protein>
    <submittedName>
        <fullName evidence="2">Hydrolase, alpha/beta fold family</fullName>
    </submittedName>
</protein>
<dbReference type="PRINTS" id="PR00111">
    <property type="entry name" value="ABHYDROLASE"/>
</dbReference>
<evidence type="ECO:0000313" key="2">
    <source>
        <dbReference type="EMBL" id="CAA9452634.1"/>
    </source>
</evidence>
<accession>A0A6J4QUN1</accession>
<dbReference type="PANTHER" id="PTHR45763">
    <property type="entry name" value="HYDROLASE, ALPHA/BETA FOLD FAMILY PROTEIN, EXPRESSED-RELATED"/>
    <property type="match status" value="1"/>
</dbReference>
<reference evidence="2" key="1">
    <citation type="submission" date="2020-02" db="EMBL/GenBank/DDBJ databases">
        <authorList>
            <person name="Meier V. D."/>
        </authorList>
    </citation>
    <scope>NUCLEOTIDE SEQUENCE</scope>
    <source>
        <strain evidence="2">AVDCRST_MAG01</strain>
    </source>
</reference>
<gene>
    <name evidence="2" type="ORF">AVDCRST_MAG01-01-4766</name>
</gene>
<dbReference type="Pfam" id="PF00561">
    <property type="entry name" value="Abhydrolase_1"/>
    <property type="match status" value="1"/>
</dbReference>
<dbReference type="PANTHER" id="PTHR45763:SF46">
    <property type="entry name" value="AB HYDROLASE-1 DOMAIN-CONTAINING PROTEIN"/>
    <property type="match status" value="1"/>
</dbReference>
<dbReference type="Gene3D" id="3.40.50.1820">
    <property type="entry name" value="alpha/beta hydrolase"/>
    <property type="match status" value="1"/>
</dbReference>
<dbReference type="AlphaFoldDB" id="A0A6J4QUN1"/>
<feature type="domain" description="AB hydrolase-1" evidence="1">
    <location>
        <begin position="31"/>
        <end position="266"/>
    </location>
</feature>
<dbReference type="EMBL" id="CADCUW010000619">
    <property type="protein sequence ID" value="CAA9452634.1"/>
    <property type="molecule type" value="Genomic_DNA"/>
</dbReference>
<proteinExistence type="predicted"/>
<sequence>MVTETDLGLDDGRTLHVYDTHPDDADGRLAVFWHHGTPNIGAPPEPLFAAAARLGIRWVSYDRPGYGGSTPNPDRDVASAAPYVSSIADALGIDRFAVMGHSGGGPHALACGALLPERVLGVVSVAGMAPFGAEGLDWFAGMAASGVASLRAAAEGRAAKERYEASADEDADPGFVPADLAALDGEWSWFISVVRPAIEGGPGGQIDDDLAYVAPWGFDPARVTAPVLFLHGGRDRVVPSSHGEWLSRRCPSAELWLRPDDGHISVLGSGTAAMVWLREHTGGG</sequence>
<evidence type="ECO:0000259" key="1">
    <source>
        <dbReference type="Pfam" id="PF00561"/>
    </source>
</evidence>
<dbReference type="InterPro" id="IPR029058">
    <property type="entry name" value="AB_hydrolase_fold"/>
</dbReference>